<keyword evidence="2" id="KW-1133">Transmembrane helix</keyword>
<protein>
    <recommendedName>
        <fullName evidence="5">Integral membrane protein</fullName>
    </recommendedName>
</protein>
<evidence type="ECO:0008006" key="5">
    <source>
        <dbReference type="Google" id="ProtNLM"/>
    </source>
</evidence>
<dbReference type="Proteomes" id="UP001599756">
    <property type="component" value="Unassembled WGS sequence"/>
</dbReference>
<comment type="caution">
    <text evidence="3">The sequence shown here is derived from an EMBL/GenBank/DDBJ whole genome shotgun (WGS) entry which is preliminary data.</text>
</comment>
<organism evidence="3 4">
    <name type="scientific">Streptomyces anandii</name>
    <dbReference type="NCBI Taxonomy" id="285454"/>
    <lineage>
        <taxon>Bacteria</taxon>
        <taxon>Bacillati</taxon>
        <taxon>Actinomycetota</taxon>
        <taxon>Actinomycetes</taxon>
        <taxon>Kitasatosporales</taxon>
        <taxon>Streptomycetaceae</taxon>
        <taxon>Streptomyces</taxon>
    </lineage>
</organism>
<evidence type="ECO:0000313" key="3">
    <source>
        <dbReference type="EMBL" id="MFE1753498.1"/>
    </source>
</evidence>
<feature type="transmembrane region" description="Helical" evidence="2">
    <location>
        <begin position="240"/>
        <end position="257"/>
    </location>
</feature>
<evidence type="ECO:0000256" key="2">
    <source>
        <dbReference type="SAM" id="Phobius"/>
    </source>
</evidence>
<feature type="transmembrane region" description="Helical" evidence="2">
    <location>
        <begin position="183"/>
        <end position="203"/>
    </location>
</feature>
<feature type="transmembrane region" description="Helical" evidence="2">
    <location>
        <begin position="155"/>
        <end position="176"/>
    </location>
</feature>
<proteinExistence type="predicted"/>
<evidence type="ECO:0000313" key="4">
    <source>
        <dbReference type="Proteomes" id="UP001599756"/>
    </source>
</evidence>
<name>A0ABW6HAJ1_9ACTN</name>
<feature type="compositionally biased region" description="Basic and acidic residues" evidence="1">
    <location>
        <begin position="468"/>
        <end position="479"/>
    </location>
</feature>
<feature type="transmembrane region" description="Helical" evidence="2">
    <location>
        <begin position="209"/>
        <end position="228"/>
    </location>
</feature>
<dbReference type="EMBL" id="JBHYTS010000040">
    <property type="protein sequence ID" value="MFE1753498.1"/>
    <property type="molecule type" value="Genomic_DNA"/>
</dbReference>
<keyword evidence="2" id="KW-0472">Membrane</keyword>
<feature type="transmembrane region" description="Helical" evidence="2">
    <location>
        <begin position="263"/>
        <end position="279"/>
    </location>
</feature>
<keyword evidence="2" id="KW-0812">Transmembrane</keyword>
<dbReference type="RefSeq" id="WP_381842313.1">
    <property type="nucleotide sequence ID" value="NZ_JBHYTS010000040.1"/>
</dbReference>
<evidence type="ECO:0000256" key="1">
    <source>
        <dbReference type="SAM" id="MobiDB-lite"/>
    </source>
</evidence>
<feature type="transmembrane region" description="Helical" evidence="2">
    <location>
        <begin position="357"/>
        <end position="374"/>
    </location>
</feature>
<feature type="transmembrane region" description="Helical" evidence="2">
    <location>
        <begin position="286"/>
        <end position="309"/>
    </location>
</feature>
<feature type="region of interest" description="Disordered" evidence="1">
    <location>
        <begin position="455"/>
        <end position="479"/>
    </location>
</feature>
<feature type="transmembrane region" description="Helical" evidence="2">
    <location>
        <begin position="409"/>
        <end position="429"/>
    </location>
</feature>
<feature type="transmembrane region" description="Helical" evidence="2">
    <location>
        <begin position="379"/>
        <end position="397"/>
    </location>
</feature>
<reference evidence="3 4" key="1">
    <citation type="submission" date="2024-09" db="EMBL/GenBank/DDBJ databases">
        <title>The Natural Products Discovery Center: Release of the First 8490 Sequenced Strains for Exploring Actinobacteria Biosynthetic Diversity.</title>
        <authorList>
            <person name="Kalkreuter E."/>
            <person name="Kautsar S.A."/>
            <person name="Yang D."/>
            <person name="Bader C.D."/>
            <person name="Teijaro C.N."/>
            <person name="Fluegel L."/>
            <person name="Davis C.M."/>
            <person name="Simpson J.R."/>
            <person name="Lauterbach L."/>
            <person name="Steele A.D."/>
            <person name="Gui C."/>
            <person name="Meng S."/>
            <person name="Li G."/>
            <person name="Viehrig K."/>
            <person name="Ye F."/>
            <person name="Su P."/>
            <person name="Kiefer A.F."/>
            <person name="Nichols A."/>
            <person name="Cepeda A.J."/>
            <person name="Yan W."/>
            <person name="Fan B."/>
            <person name="Jiang Y."/>
            <person name="Adhikari A."/>
            <person name="Zheng C.-J."/>
            <person name="Schuster L."/>
            <person name="Cowan T.M."/>
            <person name="Smanski M.J."/>
            <person name="Chevrette M.G."/>
            <person name="De Carvalho L.P.S."/>
            <person name="Shen B."/>
        </authorList>
    </citation>
    <scope>NUCLEOTIDE SEQUENCE [LARGE SCALE GENOMIC DNA]</scope>
    <source>
        <strain evidence="3 4">NPDC059500</strain>
    </source>
</reference>
<accession>A0ABW6HAJ1</accession>
<keyword evidence="4" id="KW-1185">Reference proteome</keyword>
<sequence length="479" mass="51488">MRAPVKTRTSPRALRPPTWVLVLAALFALLQLATVTGRDTPDTKNYLAYALSLRGEGKRETAAVTIDYACAGRAARARRAQRVDVLRFHRPDPAARVARECRAELWRAVSARLRAGQTGGHTLPFMSERFMRIFEVRPGYPVFLVPFLTVFGVTWGLWTAGVAVTAAGGVLAYLVLRTRRVPVPLALTGQALYYVLPCGTTAMRPMAEGLMLALTLAALWGCALALGTGGRAPGEPPRRAWAGVVLVAGSLLALFAVKHSQALFLGLCLGVAGALIAVARRLRRTAAGAGVVAIAVVGCCAVAATLLAARALRYPTETDSLQDLLTDHYARPDRAHPWRELLHLEANFWREWARRQLWQPVFAALLTAGAWGALRRHRAFGLLVVAAAGTGFLTQAAHPDISVWGERLIVLAWLLPVLGVPLLLEAVAGRAAPAFPAPRKADATLECTADATPECMTDAAADGPPHPRHTDDGRNPITR</sequence>
<gene>
    <name evidence="3" type="ORF">ACFW88_23655</name>
</gene>